<feature type="binding site" evidence="3">
    <location>
        <position position="453"/>
    </location>
    <ligand>
        <name>Mg(2+)</name>
        <dbReference type="ChEBI" id="CHEBI:18420"/>
        <label>1</label>
    </ligand>
</feature>
<dbReference type="InterPro" id="IPR050792">
    <property type="entry name" value="ADP-ribosylglycohydrolase"/>
</dbReference>
<dbReference type="SMART" id="SM00404">
    <property type="entry name" value="PTPc_motif"/>
    <property type="match status" value="1"/>
</dbReference>
<dbReference type="FunFam" id="3.90.190.10:FF:000157">
    <property type="entry name" value="Protein-tyrosine phosphatase"/>
    <property type="match status" value="1"/>
</dbReference>
<dbReference type="PANTHER" id="PTHR16222">
    <property type="entry name" value="ADP-RIBOSYLGLYCOHYDROLASE"/>
    <property type="match status" value="1"/>
</dbReference>
<comment type="similarity">
    <text evidence="1">Belongs to the ADP-ribosylglycohydrolase family.</text>
</comment>
<dbReference type="Gene3D" id="3.90.190.10">
    <property type="entry name" value="Protein tyrosine phosphatase superfamily"/>
    <property type="match status" value="1"/>
</dbReference>
<feature type="binding site" evidence="3">
    <location>
        <position position="456"/>
    </location>
    <ligand>
        <name>Mg(2+)</name>
        <dbReference type="ChEBI" id="CHEBI:18420"/>
        <label>1</label>
    </ligand>
</feature>
<dbReference type="GO" id="GO:0046872">
    <property type="term" value="F:metal ion binding"/>
    <property type="evidence" value="ECO:0007669"/>
    <property type="project" value="UniProtKB-KW"/>
</dbReference>
<dbReference type="InterPro" id="IPR003595">
    <property type="entry name" value="Tyr_Pase_cat"/>
</dbReference>
<gene>
    <name evidence="5" type="ORF">FAZ78_17940</name>
</gene>
<dbReference type="PROSITE" id="PS50056">
    <property type="entry name" value="TYR_PHOSPHATASE_2"/>
    <property type="match status" value="1"/>
</dbReference>
<evidence type="ECO:0000259" key="4">
    <source>
        <dbReference type="PROSITE" id="PS50056"/>
    </source>
</evidence>
<keyword evidence="3" id="KW-0460">Magnesium</keyword>
<keyword evidence="2 5" id="KW-0378">Hydrolase</keyword>
<keyword evidence="3" id="KW-0479">Metal-binding</keyword>
<feature type="domain" description="Tyrosine specific protein phosphatases" evidence="4">
    <location>
        <begin position="102"/>
        <end position="170"/>
    </location>
</feature>
<name>A0A4V5NNI0_9RHOB</name>
<feature type="binding site" evidence="3">
    <location>
        <position position="233"/>
    </location>
    <ligand>
        <name>Mg(2+)</name>
        <dbReference type="ChEBI" id="CHEBI:18420"/>
        <label>1</label>
    </ligand>
</feature>
<protein>
    <submittedName>
        <fullName evidence="5">ADP-ribosyl-(Dinitrogen reductase) hydrolase</fullName>
    </submittedName>
</protein>
<dbReference type="SUPFAM" id="SSF52799">
    <property type="entry name" value="(Phosphotyrosine protein) phosphatases II"/>
    <property type="match status" value="1"/>
</dbReference>
<dbReference type="InterPro" id="IPR005502">
    <property type="entry name" value="Ribosyl_crysJ1"/>
</dbReference>
<reference evidence="5 6" key="1">
    <citation type="submission" date="2019-04" db="EMBL/GenBank/DDBJ databases">
        <title>Crypto-aerobic microbial life in anoxic (sulfidic) marine sediments.</title>
        <authorList>
            <person name="Bhattacharya S."/>
            <person name="Roy C."/>
            <person name="Mondal N."/>
            <person name="Sarkar J."/>
            <person name="Mandal S."/>
            <person name="Rameez M.J."/>
            <person name="Ghosh W."/>
        </authorList>
    </citation>
    <scope>NUCLEOTIDE SEQUENCE [LARGE SCALE GENOMIC DNA]</scope>
    <source>
        <strain evidence="5 6">SBBC</strain>
    </source>
</reference>
<comment type="cofactor">
    <cofactor evidence="3">
        <name>Mg(2+)</name>
        <dbReference type="ChEBI" id="CHEBI:18420"/>
    </cofactor>
    <text evidence="3">Binds 2 magnesium ions per subunit.</text>
</comment>
<proteinExistence type="inferred from homology"/>
<dbReference type="CDD" id="cd14505">
    <property type="entry name" value="CDKN3-like"/>
    <property type="match status" value="1"/>
</dbReference>
<dbReference type="RefSeq" id="WP_136793779.1">
    <property type="nucleotide sequence ID" value="NZ_SWAU01000211.1"/>
</dbReference>
<dbReference type="InterPro" id="IPR029021">
    <property type="entry name" value="Prot-tyrosine_phosphatase-like"/>
</dbReference>
<dbReference type="Gene3D" id="1.10.4080.10">
    <property type="entry name" value="ADP-ribosylation/Crystallin J1"/>
    <property type="match status" value="1"/>
</dbReference>
<feature type="binding site" evidence="3">
    <location>
        <position position="455"/>
    </location>
    <ligand>
        <name>Mg(2+)</name>
        <dbReference type="ChEBI" id="CHEBI:18420"/>
        <label>1</label>
    </ligand>
</feature>
<dbReference type="EMBL" id="SWAU01000211">
    <property type="protein sequence ID" value="TKA95237.1"/>
    <property type="molecule type" value="Genomic_DNA"/>
</dbReference>
<dbReference type="InterPro" id="IPR057023">
    <property type="entry name" value="PTP-SAK"/>
</dbReference>
<sequence>MRTSVTHPLLIDDLAVANGRLGLTFCPGKKGGSLFGDSWDRDLDTDLDAVREWRATVVVTLVEAAELSLLQVEGLWEGIQRRGMDWLHLPILDLEAPDALWMALWEPVSRRLHAALEAGGRVLLHCRGGLGRAGTVAALLLIERGEDADQAIARVRGVRRGAIETAAQREFLKARAALPDRKAQLIRASLFGGAIGDALGAEIEFWSLGRIRTTFPEGLTQLPVAYGLRGAITDDTQMTLFTAEGLIRAQVRGIAKGICHPPGVVHHALLRWYQTQGCKPKMADLCRTGLVEDPRLHKRRAPGNTCLSALSAGESFGQLARNSSKGCGTIMRVAPVGLLGFQVRELALGASALTHGHETGQEAAAAFACILAEVLEGVPLERAIRRALAVATGETAAALDAALSSPRDGRPETVERLGGGWVAEEALAIALYTALAAPDFEEGLRIAVTHSGDSDSTGAIAGNLLGLLYPEEVMQHPWREQVECADLIDRIARDLARSRAPEAEFVEQMWERYPGW</sequence>
<accession>A0A4V5NNI0</accession>
<feature type="binding site" evidence="3">
    <location>
        <position position="234"/>
    </location>
    <ligand>
        <name>Mg(2+)</name>
        <dbReference type="ChEBI" id="CHEBI:18420"/>
        <label>1</label>
    </ligand>
</feature>
<dbReference type="Proteomes" id="UP000306340">
    <property type="component" value="Unassembled WGS sequence"/>
</dbReference>
<dbReference type="Pfam" id="PF03747">
    <property type="entry name" value="ADP_ribosyl_GH"/>
    <property type="match status" value="1"/>
</dbReference>
<dbReference type="InterPro" id="IPR036705">
    <property type="entry name" value="Ribosyl_crysJ1_sf"/>
</dbReference>
<dbReference type="AlphaFoldDB" id="A0A4V5NNI0"/>
<organism evidence="5 6">
    <name type="scientific">Cereibacter changlensis</name>
    <dbReference type="NCBI Taxonomy" id="402884"/>
    <lineage>
        <taxon>Bacteria</taxon>
        <taxon>Pseudomonadati</taxon>
        <taxon>Pseudomonadota</taxon>
        <taxon>Alphaproteobacteria</taxon>
        <taxon>Rhodobacterales</taxon>
        <taxon>Paracoccaceae</taxon>
        <taxon>Cereibacter</taxon>
    </lineage>
</organism>
<evidence type="ECO:0000256" key="3">
    <source>
        <dbReference type="PIRSR" id="PIRSR605502-1"/>
    </source>
</evidence>
<dbReference type="InterPro" id="IPR000387">
    <property type="entry name" value="Tyr_Pase_dom"/>
</dbReference>
<dbReference type="PANTHER" id="PTHR16222:SF24">
    <property type="entry name" value="ADP-RIBOSYLHYDROLASE ARH3"/>
    <property type="match status" value="1"/>
</dbReference>
<comment type="caution">
    <text evidence="5">The sequence shown here is derived from an EMBL/GenBank/DDBJ whole genome shotgun (WGS) entry which is preliminary data.</text>
</comment>
<evidence type="ECO:0000256" key="2">
    <source>
        <dbReference type="ARBA" id="ARBA00022801"/>
    </source>
</evidence>
<dbReference type="SUPFAM" id="SSF101478">
    <property type="entry name" value="ADP-ribosylglycohydrolase"/>
    <property type="match status" value="1"/>
</dbReference>
<dbReference type="GO" id="GO:0016791">
    <property type="term" value="F:phosphatase activity"/>
    <property type="evidence" value="ECO:0007669"/>
    <property type="project" value="UniProtKB-ARBA"/>
</dbReference>
<evidence type="ECO:0000313" key="6">
    <source>
        <dbReference type="Proteomes" id="UP000306340"/>
    </source>
</evidence>
<feature type="binding site" evidence="3">
    <location>
        <position position="235"/>
    </location>
    <ligand>
        <name>Mg(2+)</name>
        <dbReference type="ChEBI" id="CHEBI:18420"/>
        <label>1</label>
    </ligand>
</feature>
<evidence type="ECO:0000256" key="1">
    <source>
        <dbReference type="ARBA" id="ARBA00010702"/>
    </source>
</evidence>
<dbReference type="Pfam" id="PF22784">
    <property type="entry name" value="PTP-SAK"/>
    <property type="match status" value="1"/>
</dbReference>
<evidence type="ECO:0000313" key="5">
    <source>
        <dbReference type="EMBL" id="TKA95237.1"/>
    </source>
</evidence>